<reference evidence="1 2" key="1">
    <citation type="submission" date="2014-04" db="EMBL/GenBank/DDBJ databases">
        <authorList>
            <consortium name="DOE Joint Genome Institute"/>
            <person name="Kuo A."/>
            <person name="Tarkka M."/>
            <person name="Buscot F."/>
            <person name="Kohler A."/>
            <person name="Nagy L.G."/>
            <person name="Floudas D."/>
            <person name="Copeland A."/>
            <person name="Barry K.W."/>
            <person name="Cichocki N."/>
            <person name="Veneault-Fourrey C."/>
            <person name="LaButti K."/>
            <person name="Lindquist E.A."/>
            <person name="Lipzen A."/>
            <person name="Lundell T."/>
            <person name="Morin E."/>
            <person name="Murat C."/>
            <person name="Sun H."/>
            <person name="Tunlid A."/>
            <person name="Henrissat B."/>
            <person name="Grigoriev I.V."/>
            <person name="Hibbett D.S."/>
            <person name="Martin F."/>
            <person name="Nordberg H.P."/>
            <person name="Cantor M.N."/>
            <person name="Hua S.X."/>
        </authorList>
    </citation>
    <scope>NUCLEOTIDE SEQUENCE [LARGE SCALE GENOMIC DNA]</scope>
    <source>
        <strain evidence="1 2">F 1598</strain>
    </source>
</reference>
<name>A0A0C3F0G6_PILCF</name>
<gene>
    <name evidence="1" type="ORF">PILCRDRAFT_594513</name>
</gene>
<evidence type="ECO:0000313" key="1">
    <source>
        <dbReference type="EMBL" id="KIM78285.1"/>
    </source>
</evidence>
<keyword evidence="2" id="KW-1185">Reference proteome</keyword>
<protein>
    <submittedName>
        <fullName evidence="1">Uncharacterized protein</fullName>
    </submittedName>
</protein>
<dbReference type="InParanoid" id="A0A0C3F0G6"/>
<dbReference type="AlphaFoldDB" id="A0A0C3F0G6"/>
<dbReference type="HOGENOM" id="CLU_2740937_0_0_1"/>
<accession>A0A0C3F0G6</accession>
<dbReference type="EMBL" id="KN833017">
    <property type="protein sequence ID" value="KIM78285.1"/>
    <property type="molecule type" value="Genomic_DNA"/>
</dbReference>
<evidence type="ECO:0000313" key="2">
    <source>
        <dbReference type="Proteomes" id="UP000054166"/>
    </source>
</evidence>
<reference evidence="2" key="2">
    <citation type="submission" date="2015-01" db="EMBL/GenBank/DDBJ databases">
        <title>Evolutionary Origins and Diversification of the Mycorrhizal Mutualists.</title>
        <authorList>
            <consortium name="DOE Joint Genome Institute"/>
            <consortium name="Mycorrhizal Genomics Consortium"/>
            <person name="Kohler A."/>
            <person name="Kuo A."/>
            <person name="Nagy L.G."/>
            <person name="Floudas D."/>
            <person name="Copeland A."/>
            <person name="Barry K.W."/>
            <person name="Cichocki N."/>
            <person name="Veneault-Fourrey C."/>
            <person name="LaButti K."/>
            <person name="Lindquist E.A."/>
            <person name="Lipzen A."/>
            <person name="Lundell T."/>
            <person name="Morin E."/>
            <person name="Murat C."/>
            <person name="Riley R."/>
            <person name="Ohm R."/>
            <person name="Sun H."/>
            <person name="Tunlid A."/>
            <person name="Henrissat B."/>
            <person name="Grigoriev I.V."/>
            <person name="Hibbett D.S."/>
            <person name="Martin F."/>
        </authorList>
    </citation>
    <scope>NUCLEOTIDE SEQUENCE [LARGE SCALE GENOMIC DNA]</scope>
    <source>
        <strain evidence="2">F 1598</strain>
    </source>
</reference>
<sequence>MFCPKMTASKYPLRHTLSLHMHTHFPRQPQTHCSPRQPFPTILTGRSLVENELLFQNWTATVGSTAGPRRN</sequence>
<proteinExistence type="predicted"/>
<dbReference type="Proteomes" id="UP000054166">
    <property type="component" value="Unassembled WGS sequence"/>
</dbReference>
<organism evidence="1 2">
    <name type="scientific">Piloderma croceum (strain F 1598)</name>
    <dbReference type="NCBI Taxonomy" id="765440"/>
    <lineage>
        <taxon>Eukaryota</taxon>
        <taxon>Fungi</taxon>
        <taxon>Dikarya</taxon>
        <taxon>Basidiomycota</taxon>
        <taxon>Agaricomycotina</taxon>
        <taxon>Agaricomycetes</taxon>
        <taxon>Agaricomycetidae</taxon>
        <taxon>Atheliales</taxon>
        <taxon>Atheliaceae</taxon>
        <taxon>Piloderma</taxon>
    </lineage>
</organism>